<protein>
    <submittedName>
        <fullName evidence="5">SMP-30/Gluconolaconase/LRE-like region</fullName>
    </submittedName>
</protein>
<dbReference type="HOGENOM" id="CLU_303632_0_0_10"/>
<dbReference type="Proteomes" id="UP000003416">
    <property type="component" value="Unassembled WGS sequence"/>
</dbReference>
<feature type="domain" description="Rhamnogalacturonase A/B/Epimerase-like pectate lyase" evidence="4">
    <location>
        <begin position="378"/>
        <end position="433"/>
    </location>
</feature>
<dbReference type="GO" id="GO:0016787">
    <property type="term" value="F:hydrolase activity"/>
    <property type="evidence" value="ECO:0007669"/>
    <property type="project" value="UniProtKB-KW"/>
</dbReference>
<feature type="signal peptide" evidence="2">
    <location>
        <begin position="1"/>
        <end position="21"/>
    </location>
</feature>
<dbReference type="STRING" id="763034.HMPREF9446_00589"/>
<feature type="domain" description="Rhamnogalacturonase A/B/Epimerase-like pectate lyase" evidence="4">
    <location>
        <begin position="45"/>
        <end position="257"/>
    </location>
</feature>
<dbReference type="EMBL" id="AFBN01000010">
    <property type="protein sequence ID" value="EGF59354.1"/>
    <property type="molecule type" value="Genomic_DNA"/>
</dbReference>
<dbReference type="SUPFAM" id="SSF51126">
    <property type="entry name" value="Pectin lyase-like"/>
    <property type="match status" value="2"/>
</dbReference>
<keyword evidence="6" id="KW-1185">Reference proteome</keyword>
<evidence type="ECO:0000313" key="6">
    <source>
        <dbReference type="Proteomes" id="UP000003416"/>
    </source>
</evidence>
<organism evidence="5 6">
    <name type="scientific">Bacteroides fluxus YIT 12057</name>
    <dbReference type="NCBI Taxonomy" id="763034"/>
    <lineage>
        <taxon>Bacteria</taxon>
        <taxon>Pseudomonadati</taxon>
        <taxon>Bacteroidota</taxon>
        <taxon>Bacteroidia</taxon>
        <taxon>Bacteroidales</taxon>
        <taxon>Bacteroidaceae</taxon>
        <taxon>Bacteroides</taxon>
    </lineage>
</organism>
<dbReference type="PANTHER" id="PTHR47572:SF4">
    <property type="entry name" value="LACTONASE DRP35"/>
    <property type="match status" value="1"/>
</dbReference>
<dbReference type="AlphaFoldDB" id="F3PPE9"/>
<dbReference type="PANTHER" id="PTHR47572">
    <property type="entry name" value="LIPOPROTEIN-RELATED"/>
    <property type="match status" value="1"/>
</dbReference>
<dbReference type="eggNOG" id="COG3386">
    <property type="taxonomic scope" value="Bacteria"/>
</dbReference>
<dbReference type="Pfam" id="PF12708">
    <property type="entry name" value="Pect-lyase_RHGA_epim"/>
    <property type="match status" value="2"/>
</dbReference>
<name>F3PPE9_9BACE</name>
<dbReference type="RefSeq" id="WP_009123848.1">
    <property type="nucleotide sequence ID" value="NZ_GL882611.1"/>
</dbReference>
<dbReference type="InterPro" id="IPR012334">
    <property type="entry name" value="Pectin_lyas_fold"/>
</dbReference>
<dbReference type="InterPro" id="IPR013658">
    <property type="entry name" value="SGL"/>
</dbReference>
<dbReference type="GeneID" id="86048372"/>
<evidence type="ECO:0000256" key="2">
    <source>
        <dbReference type="SAM" id="SignalP"/>
    </source>
</evidence>
<accession>F3PPE9</accession>
<reference evidence="5 6" key="1">
    <citation type="submission" date="2011-02" db="EMBL/GenBank/DDBJ databases">
        <authorList>
            <person name="Weinstock G."/>
            <person name="Sodergren E."/>
            <person name="Clifton S."/>
            <person name="Fulton L."/>
            <person name="Fulton B."/>
            <person name="Courtney L."/>
            <person name="Fronick C."/>
            <person name="Harrison M."/>
            <person name="Strong C."/>
            <person name="Farmer C."/>
            <person name="Delahaunty K."/>
            <person name="Markovic C."/>
            <person name="Hall O."/>
            <person name="Minx P."/>
            <person name="Tomlinson C."/>
            <person name="Mitreva M."/>
            <person name="Hou S."/>
            <person name="Chen J."/>
            <person name="Wollam A."/>
            <person name="Pepin K.H."/>
            <person name="Johnson M."/>
            <person name="Bhonagiri V."/>
            <person name="Zhang X."/>
            <person name="Suruliraj S."/>
            <person name="Warren W."/>
            <person name="Chinwalla A."/>
            <person name="Mardis E.R."/>
            <person name="Wilson R.K."/>
        </authorList>
    </citation>
    <scope>NUCLEOTIDE SEQUENCE [LARGE SCALE GENOMIC DNA]</scope>
    <source>
        <strain evidence="5 6">YIT 12057</strain>
    </source>
</reference>
<evidence type="ECO:0000256" key="1">
    <source>
        <dbReference type="ARBA" id="ARBA00022801"/>
    </source>
</evidence>
<dbReference type="InterPro" id="IPR024535">
    <property type="entry name" value="RHGA/B-epi-like_pectate_lyase"/>
</dbReference>
<dbReference type="Pfam" id="PF08450">
    <property type="entry name" value="SGL"/>
    <property type="match status" value="1"/>
</dbReference>
<keyword evidence="2" id="KW-0732">Signal</keyword>
<dbReference type="InterPro" id="IPR011042">
    <property type="entry name" value="6-blade_b-propeller_TolB-like"/>
</dbReference>
<sequence length="992" mass="110886">MNRIKTLTLLLMVILSGGISAQNPRSVFTDRPADEAAVYFTPENFDLKADGSLDVSNALQEALNQAKQKENGCGILFVPEGVYKLSKTIYVPSGVRIIGYGSKRPVFVLARQSPGFQEVTRETGKGKYLFWFIGGNYHPERRVSDANAGTFYSSMLNADIRIEDGNPNATGIRAHFAQHCSISNVTIHVGKGRAGIADAGNHLENVAIYGGEYGIDTDKSAPGWPIMLLNSYFEGQRKSAILTNEGGLTIVRMRVKNVPVAVEIKEKAPDRLFMEDCIFENVRRTGVILTDAGNAATQINLRNIQCKNVPLFALERSINKQVSGKGKTYRVTRFTFGFNADSLEDTPQIVRLAEVEPIKGITPLDASDTPTLPPTEQWVNIRDLGAKGDGFSDDTHIFQEAIEKYAHIYIPQGWYVVKEPLTLKQNTNLVGLHPGTTILLTLGGNPAFSGFGAPQAQLTTPKGGKNIVCGIFLNADAYNYRAVNCKWMAGEGSYMYDVKFSGHDKSRFFHNGQSAGNPLEEPMPVTPETHDLITRAWDNQHWSLWITNGGGGAFRDIWTANEYSSAGLYISHTETPGRIYGMSLEHHLRNEAIFRNVANWKIYDFQFEVEAEGIDTQPLDLIDCKNLVFANFYSYRVSRMLKSYPSAIRTWNCENIEFLNVHNYAHARIKFTSNASLYDVNTRREARRWELARLCLTGKESRKYTLSEETGKMEPIVSGFEFIDGLAQDSRGNIYFCEHRMRRIYKLDPVSGKVTSIADFPWNAVALACDTQDNLLVVTKYISQPGYHNDDTRNGNRPLFGWKGAGGLWGFNYVPKVYAIHPDNPDDSFRILPLEDMKQFPAPGLVYYPGNRTITQNEYYNGKKPEQCFVAPDGVTIIPYYEDLFRCSSLIKSIPGKPVYVLDEYHQRVIRADIDAHGFLQNCRIFADGGDRSVATDTNGNVYVANGDISVFDPTGKLIKTIETPERPTSLLVTGNKLYITAVSSLYQMKLE</sequence>
<keyword evidence="1" id="KW-0378">Hydrolase</keyword>
<comment type="caution">
    <text evidence="5">The sequence shown here is derived from an EMBL/GenBank/DDBJ whole genome shotgun (WGS) entry which is preliminary data.</text>
</comment>
<proteinExistence type="predicted"/>
<evidence type="ECO:0000313" key="5">
    <source>
        <dbReference type="EMBL" id="EGF59354.1"/>
    </source>
</evidence>
<evidence type="ECO:0000259" key="4">
    <source>
        <dbReference type="Pfam" id="PF12708"/>
    </source>
</evidence>
<dbReference type="Gene3D" id="2.120.10.30">
    <property type="entry name" value="TolB, C-terminal domain"/>
    <property type="match status" value="2"/>
</dbReference>
<evidence type="ECO:0000259" key="3">
    <source>
        <dbReference type="Pfam" id="PF08450"/>
    </source>
</evidence>
<dbReference type="Gene3D" id="2.160.20.10">
    <property type="entry name" value="Single-stranded right-handed beta-helix, Pectin lyase-like"/>
    <property type="match status" value="2"/>
</dbReference>
<feature type="chain" id="PRO_5003301671" evidence="2">
    <location>
        <begin position="22"/>
        <end position="992"/>
    </location>
</feature>
<feature type="domain" description="SMP-30/Gluconolactonase/LRE-like region" evidence="3">
    <location>
        <begin position="896"/>
        <end position="983"/>
    </location>
</feature>
<gene>
    <name evidence="5" type="ORF">HMPREF9446_00589</name>
</gene>
<dbReference type="InterPro" id="IPR011050">
    <property type="entry name" value="Pectin_lyase_fold/virulence"/>
</dbReference>
<dbReference type="InterPro" id="IPR051262">
    <property type="entry name" value="SMP-30/CGR1_Lactonase"/>
</dbReference>
<dbReference type="SUPFAM" id="SSF63829">
    <property type="entry name" value="Calcium-dependent phosphotriesterase"/>
    <property type="match status" value="1"/>
</dbReference>